<dbReference type="KEGG" id="haad:MW046_00880"/>
<feature type="active site" description="Charge relay system" evidence="5">
    <location>
        <position position="382"/>
    </location>
</feature>
<name>A0A8U0A1G6_9EURY</name>
<feature type="region of interest" description="Disordered" evidence="7">
    <location>
        <begin position="190"/>
        <end position="211"/>
    </location>
</feature>
<evidence type="ECO:0000313" key="9">
    <source>
        <dbReference type="EMBL" id="UPM43021.1"/>
    </source>
</evidence>
<dbReference type="InterPro" id="IPR015500">
    <property type="entry name" value="Peptidase_S8_subtilisin-rel"/>
</dbReference>
<dbReference type="Proteomes" id="UP000831768">
    <property type="component" value="Chromosome"/>
</dbReference>
<dbReference type="GO" id="GO:0004252">
    <property type="term" value="F:serine-type endopeptidase activity"/>
    <property type="evidence" value="ECO:0007669"/>
    <property type="project" value="UniProtKB-UniRule"/>
</dbReference>
<dbReference type="PROSITE" id="PS00136">
    <property type="entry name" value="SUBTILASE_ASP"/>
    <property type="match status" value="1"/>
</dbReference>
<protein>
    <submittedName>
        <fullName evidence="9">S8 family serine peptidase</fullName>
    </submittedName>
</protein>
<evidence type="ECO:0000256" key="6">
    <source>
        <dbReference type="RuleBase" id="RU003355"/>
    </source>
</evidence>
<accession>A0A8U0A1G6</accession>
<evidence type="ECO:0000256" key="2">
    <source>
        <dbReference type="ARBA" id="ARBA00022670"/>
    </source>
</evidence>
<feature type="active site" description="Charge relay system" evidence="5">
    <location>
        <position position="141"/>
    </location>
</feature>
<dbReference type="GO" id="GO:0006508">
    <property type="term" value="P:proteolysis"/>
    <property type="evidence" value="ECO:0007669"/>
    <property type="project" value="UniProtKB-KW"/>
</dbReference>
<dbReference type="GeneID" id="71926557"/>
<dbReference type="PANTHER" id="PTHR43806:SF11">
    <property type="entry name" value="CEREVISIN-RELATED"/>
    <property type="match status" value="1"/>
</dbReference>
<sequence>MGSAIGRRGFLKTVGVFGVGTVLGTRSGQGTSGVIDAALDTTTSAVQETIVVFESNALIGEVLGGLVEHYAYDVLPLAYIAAGGRMLQKLAALDDVIAVRANRELEYHNADARDVTGTNDVQAGEGVDGYDGSSTHVAVIDSGVDGNHPDLSNVENNYQWIGNPFGEPTLWGQTGPLDTDTLGHGTHVTGTIGGDGSASDGQERGHAPGAPVTAYSAGVSLSILKASAAYDHLLATHPDVQVVSNSYGSTGGEPFDPTAPMNVATKQAYDAGILPVFSAGNAGPDSATLNPYAKAPYVLGVGATNDQRQVTEFSSRGNPNGVFDRQRALSTVESEDTDVIALERIGVGAPGDAIVSTVSPADTLNLTGANSERYYTELSGTSMSCPCVSGIAALLIDAYQQNGHGTPAPIDVLNTIEATAITDRSEYTAISIGSGFVDSVAAVSRAESGDLADFEDVTLAR</sequence>
<feature type="domain" description="Peptidase S8/S53" evidence="8">
    <location>
        <begin position="132"/>
        <end position="420"/>
    </location>
</feature>
<dbReference type="PRINTS" id="PR00723">
    <property type="entry name" value="SUBTILISIN"/>
</dbReference>
<evidence type="ECO:0000256" key="7">
    <source>
        <dbReference type="SAM" id="MobiDB-lite"/>
    </source>
</evidence>
<dbReference type="RefSeq" id="WP_247993691.1">
    <property type="nucleotide sequence ID" value="NZ_CP096019.1"/>
</dbReference>
<dbReference type="PROSITE" id="PS00137">
    <property type="entry name" value="SUBTILASE_HIS"/>
    <property type="match status" value="1"/>
</dbReference>
<feature type="active site" description="Charge relay system" evidence="5">
    <location>
        <position position="184"/>
    </location>
</feature>
<dbReference type="InterPro" id="IPR023827">
    <property type="entry name" value="Peptidase_S8_Asp-AS"/>
</dbReference>
<evidence type="ECO:0000313" key="10">
    <source>
        <dbReference type="Proteomes" id="UP000831768"/>
    </source>
</evidence>
<proteinExistence type="inferred from homology"/>
<dbReference type="AlphaFoldDB" id="A0A8U0A1G6"/>
<dbReference type="PANTHER" id="PTHR43806">
    <property type="entry name" value="PEPTIDASE S8"/>
    <property type="match status" value="1"/>
</dbReference>
<dbReference type="InterPro" id="IPR023828">
    <property type="entry name" value="Peptidase_S8_Ser-AS"/>
</dbReference>
<organism evidence="9 10">
    <name type="scientific">Halocatena salina</name>
    <dbReference type="NCBI Taxonomy" id="2934340"/>
    <lineage>
        <taxon>Archaea</taxon>
        <taxon>Methanobacteriati</taxon>
        <taxon>Methanobacteriota</taxon>
        <taxon>Stenosarchaea group</taxon>
        <taxon>Halobacteria</taxon>
        <taxon>Halobacteriales</taxon>
        <taxon>Natronomonadaceae</taxon>
        <taxon>Halocatena</taxon>
    </lineage>
</organism>
<dbReference type="InterPro" id="IPR022398">
    <property type="entry name" value="Peptidase_S8_His-AS"/>
</dbReference>
<evidence type="ECO:0000259" key="8">
    <source>
        <dbReference type="Pfam" id="PF00082"/>
    </source>
</evidence>
<evidence type="ECO:0000256" key="4">
    <source>
        <dbReference type="ARBA" id="ARBA00022825"/>
    </source>
</evidence>
<dbReference type="EMBL" id="CP096019">
    <property type="protein sequence ID" value="UPM43021.1"/>
    <property type="molecule type" value="Genomic_DNA"/>
</dbReference>
<evidence type="ECO:0000256" key="3">
    <source>
        <dbReference type="ARBA" id="ARBA00022801"/>
    </source>
</evidence>
<dbReference type="Gene3D" id="3.40.50.200">
    <property type="entry name" value="Peptidase S8/S53 domain"/>
    <property type="match status" value="1"/>
</dbReference>
<dbReference type="PROSITE" id="PS00138">
    <property type="entry name" value="SUBTILASE_SER"/>
    <property type="match status" value="1"/>
</dbReference>
<keyword evidence="2 5" id="KW-0645">Protease</keyword>
<evidence type="ECO:0000256" key="1">
    <source>
        <dbReference type="ARBA" id="ARBA00011073"/>
    </source>
</evidence>
<keyword evidence="10" id="KW-1185">Reference proteome</keyword>
<dbReference type="InterPro" id="IPR050131">
    <property type="entry name" value="Peptidase_S8_subtilisin-like"/>
</dbReference>
<comment type="similarity">
    <text evidence="1 5 6">Belongs to the peptidase S8 family.</text>
</comment>
<dbReference type="PROSITE" id="PS51892">
    <property type="entry name" value="SUBTILASE"/>
    <property type="match status" value="1"/>
</dbReference>
<gene>
    <name evidence="9" type="ORF">MW046_00880</name>
</gene>
<dbReference type="Pfam" id="PF00082">
    <property type="entry name" value="Peptidase_S8"/>
    <property type="match status" value="1"/>
</dbReference>
<keyword evidence="3 5" id="KW-0378">Hydrolase</keyword>
<keyword evidence="4 5" id="KW-0720">Serine protease</keyword>
<dbReference type="InterPro" id="IPR036852">
    <property type="entry name" value="Peptidase_S8/S53_dom_sf"/>
</dbReference>
<dbReference type="SUPFAM" id="SSF52743">
    <property type="entry name" value="Subtilisin-like"/>
    <property type="match status" value="1"/>
</dbReference>
<dbReference type="InterPro" id="IPR000209">
    <property type="entry name" value="Peptidase_S8/S53_dom"/>
</dbReference>
<evidence type="ECO:0000256" key="5">
    <source>
        <dbReference type="PROSITE-ProRule" id="PRU01240"/>
    </source>
</evidence>
<reference evidence="9" key="1">
    <citation type="submission" date="2022-04" db="EMBL/GenBank/DDBJ databases">
        <title>Halocatena sp. nov., isolated from a salt lake.</title>
        <authorList>
            <person name="Cui H.-L."/>
        </authorList>
    </citation>
    <scope>NUCLEOTIDE SEQUENCE</scope>
    <source>
        <strain evidence="9">AD-1</strain>
    </source>
</reference>